<dbReference type="OMA" id="QELSYKC"/>
<dbReference type="InterPro" id="IPR048280">
    <property type="entry name" value="COX6B-like"/>
</dbReference>
<dbReference type="PROSITE" id="PS51808">
    <property type="entry name" value="CHCH"/>
    <property type="match status" value="1"/>
</dbReference>
<dbReference type="PANTHER" id="PTHR46811">
    <property type="entry name" value="COILED-COIL-HELIX-COILED-COIL-HELIX DOMAIN-CONTAINING PROTEIN 7"/>
    <property type="match status" value="1"/>
</dbReference>
<dbReference type="GO" id="GO:0005758">
    <property type="term" value="C:mitochondrial intermembrane space"/>
    <property type="evidence" value="ECO:0007669"/>
    <property type="project" value="UniProtKB-SubCell"/>
</dbReference>
<keyword evidence="3" id="KW-1015">Disulfide bond</keyword>
<dbReference type="OrthoDB" id="9971592at2759"/>
<dbReference type="InterPro" id="IPR051040">
    <property type="entry name" value="COX23"/>
</dbReference>
<dbReference type="Proteomes" id="UP000594260">
    <property type="component" value="Unplaced"/>
</dbReference>
<keyword evidence="7" id="KW-1185">Reference proteome</keyword>
<dbReference type="EnsemblMetazoa" id="XM_022801277">
    <property type="protein sequence ID" value="XP_022657012"/>
    <property type="gene ID" value="LOC111248624"/>
</dbReference>
<dbReference type="KEGG" id="vde:111248624"/>
<accession>A0A7M7JTL3</accession>
<evidence type="ECO:0000256" key="2">
    <source>
        <dbReference type="ARBA" id="ARBA00023128"/>
    </source>
</evidence>
<protein>
    <recommendedName>
        <fullName evidence="5">Coiled-coil-helix-coiled-coil-helix domain-containing protein 7</fullName>
    </recommendedName>
</protein>
<evidence type="ECO:0000256" key="1">
    <source>
        <dbReference type="ARBA" id="ARBA00004569"/>
    </source>
</evidence>
<evidence type="ECO:0000256" key="4">
    <source>
        <dbReference type="ARBA" id="ARBA00038205"/>
    </source>
</evidence>
<reference evidence="6" key="1">
    <citation type="submission" date="2021-01" db="UniProtKB">
        <authorList>
            <consortium name="EnsemblMetazoa"/>
        </authorList>
    </citation>
    <scope>IDENTIFICATION</scope>
</reference>
<comment type="subcellular location">
    <subcellularLocation>
        <location evidence="1">Mitochondrion intermembrane space</location>
    </subcellularLocation>
</comment>
<dbReference type="PANTHER" id="PTHR46811:SF1">
    <property type="entry name" value="COILED-COIL-HELIX-COILED-COIL-HELIX DOMAIN-CONTAINING PROTEIN 7"/>
    <property type="match status" value="1"/>
</dbReference>
<dbReference type="SUPFAM" id="SSF47072">
    <property type="entry name" value="Cysteine alpha-hairpin motif"/>
    <property type="match status" value="1"/>
</dbReference>
<dbReference type="GO" id="GO:0033108">
    <property type="term" value="P:mitochondrial respiratory chain complex assembly"/>
    <property type="evidence" value="ECO:0007669"/>
    <property type="project" value="TreeGrafter"/>
</dbReference>
<sequence length="87" mass="10391">MSKSNMRKDQNENNPCLREQEISLKCLEQNGYDKDKCGLQFLNYKRCKVFWTRVIRDRQSRGISPDLPPIEERARAKEEYLNIFGLH</sequence>
<dbReference type="AlphaFoldDB" id="A0A7M7JTL3"/>
<dbReference type="InParanoid" id="A0A7M7JTL3"/>
<evidence type="ECO:0000313" key="6">
    <source>
        <dbReference type="EnsemblMetazoa" id="XP_022657012"/>
    </source>
</evidence>
<keyword evidence="2" id="KW-0496">Mitochondrion</keyword>
<dbReference type="RefSeq" id="XP_022657012.1">
    <property type="nucleotide sequence ID" value="XM_022801277.1"/>
</dbReference>
<dbReference type="Pfam" id="PF02297">
    <property type="entry name" value="COX6B"/>
    <property type="match status" value="1"/>
</dbReference>
<proteinExistence type="inferred from homology"/>
<dbReference type="GeneID" id="111248624"/>
<evidence type="ECO:0000256" key="5">
    <source>
        <dbReference type="ARBA" id="ARBA00039509"/>
    </source>
</evidence>
<evidence type="ECO:0000313" key="7">
    <source>
        <dbReference type="Proteomes" id="UP000594260"/>
    </source>
</evidence>
<evidence type="ECO:0000256" key="3">
    <source>
        <dbReference type="ARBA" id="ARBA00023157"/>
    </source>
</evidence>
<dbReference type="InterPro" id="IPR009069">
    <property type="entry name" value="Cys_alpha_HP_mot_SF"/>
</dbReference>
<organism evidence="6 7">
    <name type="scientific">Varroa destructor</name>
    <name type="common">Honeybee mite</name>
    <dbReference type="NCBI Taxonomy" id="109461"/>
    <lineage>
        <taxon>Eukaryota</taxon>
        <taxon>Metazoa</taxon>
        <taxon>Ecdysozoa</taxon>
        <taxon>Arthropoda</taxon>
        <taxon>Chelicerata</taxon>
        <taxon>Arachnida</taxon>
        <taxon>Acari</taxon>
        <taxon>Parasitiformes</taxon>
        <taxon>Mesostigmata</taxon>
        <taxon>Gamasina</taxon>
        <taxon>Dermanyssoidea</taxon>
        <taxon>Varroidae</taxon>
        <taxon>Varroa</taxon>
    </lineage>
</organism>
<dbReference type="FunCoup" id="A0A7M7JTL3">
    <property type="interactions" value="453"/>
</dbReference>
<name>A0A7M7JTL3_VARDE</name>
<comment type="similarity">
    <text evidence="4">Belongs to the CHCHD7 family.</text>
</comment>